<dbReference type="EMBL" id="JAMKPW020000005">
    <property type="protein sequence ID" value="KAK8217392.1"/>
    <property type="molecule type" value="Genomic_DNA"/>
</dbReference>
<organism evidence="1 2">
    <name type="scientific">Zalaria obscura</name>
    <dbReference type="NCBI Taxonomy" id="2024903"/>
    <lineage>
        <taxon>Eukaryota</taxon>
        <taxon>Fungi</taxon>
        <taxon>Dikarya</taxon>
        <taxon>Ascomycota</taxon>
        <taxon>Pezizomycotina</taxon>
        <taxon>Dothideomycetes</taxon>
        <taxon>Dothideomycetidae</taxon>
        <taxon>Dothideales</taxon>
        <taxon>Zalariaceae</taxon>
        <taxon>Zalaria</taxon>
    </lineage>
</organism>
<reference evidence="1" key="1">
    <citation type="submission" date="2024-02" db="EMBL/GenBank/DDBJ databases">
        <title>Metagenome Assembled Genome of Zalaria obscura JY119.</title>
        <authorList>
            <person name="Vighnesh L."/>
            <person name="Jagadeeshwari U."/>
            <person name="Venkata Ramana C."/>
            <person name="Sasikala C."/>
        </authorList>
    </citation>
    <scope>NUCLEOTIDE SEQUENCE</scope>
    <source>
        <strain evidence="1">JY119</strain>
    </source>
</reference>
<evidence type="ECO:0000313" key="1">
    <source>
        <dbReference type="EMBL" id="KAK8217392.1"/>
    </source>
</evidence>
<accession>A0ACC3SKD1</accession>
<proteinExistence type="predicted"/>
<protein>
    <submittedName>
        <fullName evidence="1">Uncharacterized protein</fullName>
    </submittedName>
</protein>
<sequence>MLCDPEHYCTHWPICLHMNADKPESIAQDKRLDAKGKRAKAGGHQVTAPFNENPYDMFHPSNLNNARCLTPQAFEYYVGSHIRAGETATPLVSHHMSAIMSLLMLSRNPQSTYTDMDREERQCGEDLPTMTHERVNLRFTPEELAAYKLRESECGEAPNVDFANMETATQADLERFQDADQDPDKSGPGKKGSKYNQIICLCSHLGLHGFRSMAPEKVHQLSREGLPAITYRMKLKGSLNPNAPQRPFKDHFEVFRQFL</sequence>
<dbReference type="Proteomes" id="UP001320706">
    <property type="component" value="Unassembled WGS sequence"/>
</dbReference>
<name>A0ACC3SKD1_9PEZI</name>
<keyword evidence="2" id="KW-1185">Reference proteome</keyword>
<comment type="caution">
    <text evidence="1">The sequence shown here is derived from an EMBL/GenBank/DDBJ whole genome shotgun (WGS) entry which is preliminary data.</text>
</comment>
<evidence type="ECO:0000313" key="2">
    <source>
        <dbReference type="Proteomes" id="UP001320706"/>
    </source>
</evidence>
<gene>
    <name evidence="1" type="ORF">M8818_001148</name>
</gene>